<dbReference type="GO" id="GO:0005524">
    <property type="term" value="F:ATP binding"/>
    <property type="evidence" value="ECO:0007669"/>
    <property type="project" value="UniProtKB-KW"/>
</dbReference>
<dbReference type="SUPFAM" id="SSF52540">
    <property type="entry name" value="P-loop containing nucleoside triphosphate hydrolases"/>
    <property type="match status" value="1"/>
</dbReference>
<keyword evidence="1" id="KW-0547">Nucleotide-binding</keyword>
<dbReference type="InterPro" id="IPR003593">
    <property type="entry name" value="AAA+_ATPase"/>
</dbReference>
<dbReference type="RefSeq" id="WP_344058120.1">
    <property type="nucleotide sequence ID" value="NZ_BAAAPU010000003.1"/>
</dbReference>
<accession>A0ABN2RFD5</accession>
<comment type="caution">
    <text evidence="5">The sequence shown here is derived from an EMBL/GenBank/DDBJ whole genome shotgun (WGS) entry which is preliminary data.</text>
</comment>
<reference evidence="5 6" key="1">
    <citation type="journal article" date="2019" name="Int. J. Syst. Evol. Microbiol.">
        <title>The Global Catalogue of Microorganisms (GCM) 10K type strain sequencing project: providing services to taxonomists for standard genome sequencing and annotation.</title>
        <authorList>
            <consortium name="The Broad Institute Genomics Platform"/>
            <consortium name="The Broad Institute Genome Sequencing Center for Infectious Disease"/>
            <person name="Wu L."/>
            <person name="Ma J."/>
        </authorList>
    </citation>
    <scope>NUCLEOTIDE SEQUENCE [LARGE SCALE GENOMIC DNA]</scope>
    <source>
        <strain evidence="5 6">JCM 15628</strain>
    </source>
</reference>
<feature type="domain" description="ABC transporter" evidence="4">
    <location>
        <begin position="27"/>
        <end position="267"/>
    </location>
</feature>
<evidence type="ECO:0000313" key="5">
    <source>
        <dbReference type="EMBL" id="GAA1968219.1"/>
    </source>
</evidence>
<dbReference type="InterPro" id="IPR003439">
    <property type="entry name" value="ABC_transporter-like_ATP-bd"/>
</dbReference>
<dbReference type="InterPro" id="IPR027417">
    <property type="entry name" value="P-loop_NTPase"/>
</dbReference>
<dbReference type="SMART" id="SM00382">
    <property type="entry name" value="AAA"/>
    <property type="match status" value="1"/>
</dbReference>
<protein>
    <submittedName>
        <fullName evidence="5">ABC transporter ATP-binding protein</fullName>
    </submittedName>
</protein>
<feature type="region of interest" description="Disordered" evidence="3">
    <location>
        <begin position="293"/>
        <end position="316"/>
    </location>
</feature>
<dbReference type="Proteomes" id="UP001500013">
    <property type="component" value="Unassembled WGS sequence"/>
</dbReference>
<dbReference type="PANTHER" id="PTHR24220">
    <property type="entry name" value="IMPORT ATP-BINDING PROTEIN"/>
    <property type="match status" value="1"/>
</dbReference>
<evidence type="ECO:0000313" key="6">
    <source>
        <dbReference type="Proteomes" id="UP001500013"/>
    </source>
</evidence>
<evidence type="ECO:0000259" key="4">
    <source>
        <dbReference type="PROSITE" id="PS50893"/>
    </source>
</evidence>
<keyword evidence="6" id="KW-1185">Reference proteome</keyword>
<gene>
    <name evidence="5" type="ORF">GCM10009817_05170</name>
</gene>
<organism evidence="5 6">
    <name type="scientific">Terrabacter lapilli</name>
    <dbReference type="NCBI Taxonomy" id="436231"/>
    <lineage>
        <taxon>Bacteria</taxon>
        <taxon>Bacillati</taxon>
        <taxon>Actinomycetota</taxon>
        <taxon>Actinomycetes</taxon>
        <taxon>Micrococcales</taxon>
        <taxon>Intrasporangiaceae</taxon>
        <taxon>Terrabacter</taxon>
    </lineage>
</organism>
<evidence type="ECO:0000256" key="2">
    <source>
        <dbReference type="ARBA" id="ARBA00022840"/>
    </source>
</evidence>
<proteinExistence type="predicted"/>
<dbReference type="EMBL" id="BAAAPU010000003">
    <property type="protein sequence ID" value="GAA1968219.1"/>
    <property type="molecule type" value="Genomic_DNA"/>
</dbReference>
<evidence type="ECO:0000256" key="1">
    <source>
        <dbReference type="ARBA" id="ARBA00022741"/>
    </source>
</evidence>
<name>A0ABN2RFD5_9MICO</name>
<sequence>MRRLAPRAPLDDAVSFPSRGARRGLDVTTRGLVVIYRSEGHDVAALSGVDLRVSAGEVVGLLGPSGAGKSTLLTVFGGLLEPSAGRVHVGHHEMKSMGQADLDDFRAGDVGLVLQGAGRNLLPYLTPAQNVEFAQAGARRLGREVPDVREVLALLGIEELGDRPLRSLAPGQLQLTAIAVGMACFPGLLLGDEPTSQLDHESRDRVLDALTGINERLGSTIVVVTHDPQVAARLPRTVTIRDGRVGAEGRLGEEYAVVSADGSLPLSGAALDDFPPGSLVRLRYDGTVWRLEGEGEGDDDVAAGPVARAQPGREHA</sequence>
<dbReference type="PROSITE" id="PS50893">
    <property type="entry name" value="ABC_TRANSPORTER_2"/>
    <property type="match status" value="1"/>
</dbReference>
<dbReference type="PANTHER" id="PTHR24220:SF685">
    <property type="entry name" value="ABC TRANSPORTER RELATED"/>
    <property type="match status" value="1"/>
</dbReference>
<dbReference type="Gene3D" id="3.40.50.300">
    <property type="entry name" value="P-loop containing nucleotide triphosphate hydrolases"/>
    <property type="match status" value="1"/>
</dbReference>
<evidence type="ECO:0000256" key="3">
    <source>
        <dbReference type="SAM" id="MobiDB-lite"/>
    </source>
</evidence>
<dbReference type="InterPro" id="IPR015854">
    <property type="entry name" value="ABC_transpr_LolD-like"/>
</dbReference>
<keyword evidence="2 5" id="KW-0067">ATP-binding</keyword>
<dbReference type="Pfam" id="PF00005">
    <property type="entry name" value="ABC_tran"/>
    <property type="match status" value="1"/>
</dbReference>